<sequence>MNQSQQNRQEQHQEPKQHVLLAVSGMTPQIITETLFGIYRQDPTKVPQRIEVITTQDGRQRLIANLLGPDSPLEQLIKDYQLPNIRFTPEDIKVPEGDDGALLNDIKSERDQEIITDFITDHVRQLTQDPNIIIHASLAGGRKTMGFALGYAMSLFGRPEDSLSHVLVSEPYESIPDFYYPTPNTVMRADRDKISQHDLSKAQVMLAKIPLVLMREEMPTSLINEPSLSYTDTVARINRANLLSTESATVELDFTTMSICCDGITIALKADCFAFYSWLAQDSKAYPGEGIEPPKLEMKIPELDTRFANYLKAALHPEVTINHNYSLAELFEYANDTVAEMIEREQQKSAAKPKKSTRNNWLLQGNTKIDSLYSAEPDRDLKALTTTHKNLWDRLLKETNQAIKDALGPRLAEYYQIVTVNTAKGEDNGRTRFEYKGLKLPAENIHLKL</sequence>
<comment type="caution">
    <text evidence="2">The sequence shown here is derived from an EMBL/GenBank/DDBJ whole genome shotgun (WGS) entry which is preliminary data.</text>
</comment>
<name>A0A151JKS2_9VIBR</name>
<evidence type="ECO:0000259" key="1">
    <source>
        <dbReference type="Pfam" id="PF09623"/>
    </source>
</evidence>
<proteinExistence type="predicted"/>
<dbReference type="Proteomes" id="UP000075349">
    <property type="component" value="Unassembled WGS sequence"/>
</dbReference>
<gene>
    <name evidence="2" type="ORF">AUQ44_14305</name>
</gene>
<dbReference type="InterPro" id="IPR013413">
    <property type="entry name" value="CRISPR-assoc_prot_NE0113"/>
</dbReference>
<protein>
    <recommendedName>
        <fullName evidence="1">CRISPR system ring nuclease SSO2081-like domain-containing protein</fullName>
    </recommendedName>
</protein>
<feature type="domain" description="CRISPR system ring nuclease SSO2081-like" evidence="1">
    <location>
        <begin position="27"/>
        <end position="224"/>
    </location>
</feature>
<dbReference type="EMBL" id="LOMK01000001">
    <property type="protein sequence ID" value="KYN26266.1"/>
    <property type="molecule type" value="Genomic_DNA"/>
</dbReference>
<evidence type="ECO:0000313" key="3">
    <source>
        <dbReference type="Proteomes" id="UP000075349"/>
    </source>
</evidence>
<accession>A0A151JKS2</accession>
<dbReference type="Pfam" id="PF09623">
    <property type="entry name" value="Cas_NE0113"/>
    <property type="match status" value="1"/>
</dbReference>
<dbReference type="InterPro" id="IPR019092">
    <property type="entry name" value="SSO2081-like_dom"/>
</dbReference>
<organism evidence="2 3">
    <name type="scientific">Vibrio cidicii</name>
    <dbReference type="NCBI Taxonomy" id="1763883"/>
    <lineage>
        <taxon>Bacteria</taxon>
        <taxon>Pseudomonadati</taxon>
        <taxon>Pseudomonadota</taxon>
        <taxon>Gammaproteobacteria</taxon>
        <taxon>Vibrionales</taxon>
        <taxon>Vibrionaceae</taxon>
        <taxon>Vibrio</taxon>
    </lineage>
</organism>
<reference evidence="3" key="1">
    <citation type="submission" date="2015-12" db="EMBL/GenBank/DDBJ databases">
        <authorList>
            <person name="Tarr C.L."/>
            <person name="Gladney L.M."/>
        </authorList>
    </citation>
    <scope>NUCLEOTIDE SEQUENCE [LARGE SCALE GENOMIC DNA]</scope>
    <source>
        <strain evidence="3">2756-81</strain>
    </source>
</reference>
<dbReference type="CDD" id="cd09741">
    <property type="entry name" value="Csx1_III-U"/>
    <property type="match status" value="1"/>
</dbReference>
<dbReference type="NCBIfam" id="TIGR02584">
    <property type="entry name" value="cas_NE0113"/>
    <property type="match status" value="1"/>
</dbReference>
<dbReference type="AlphaFoldDB" id="A0A151JKS2"/>
<evidence type="ECO:0000313" key="2">
    <source>
        <dbReference type="EMBL" id="KYN26266.1"/>
    </source>
</evidence>